<dbReference type="InterPro" id="IPR011990">
    <property type="entry name" value="TPR-like_helical_dom_sf"/>
</dbReference>
<name>A0ABU8NSK9_9SPHI</name>
<gene>
    <name evidence="13" type="ORF">WAE58_22540</name>
</gene>
<keyword evidence="7" id="KW-0067">ATP-binding</keyword>
<evidence type="ECO:0000256" key="9">
    <source>
        <dbReference type="PROSITE-ProRule" id="PRU00339"/>
    </source>
</evidence>
<keyword evidence="4" id="KW-0808">Transferase</keyword>
<dbReference type="InterPro" id="IPR019734">
    <property type="entry name" value="TPR_rpt"/>
</dbReference>
<dbReference type="PROSITE" id="PS50109">
    <property type="entry name" value="HIS_KIN"/>
    <property type="match status" value="1"/>
</dbReference>
<accession>A0ABU8NSK9</accession>
<feature type="domain" description="Histidine kinase" evidence="12">
    <location>
        <begin position="457"/>
        <end position="650"/>
    </location>
</feature>
<reference evidence="13 14" key="1">
    <citation type="submission" date="2024-03" db="EMBL/GenBank/DDBJ databases">
        <title>Sequence of Lycoming College Course Isolates.</title>
        <authorList>
            <person name="Plotts O."/>
            <person name="Newman J."/>
        </authorList>
    </citation>
    <scope>NUCLEOTIDE SEQUENCE [LARGE SCALE GENOMIC DNA]</scope>
    <source>
        <strain evidence="13 14">CJB-3</strain>
    </source>
</reference>
<evidence type="ECO:0000256" key="4">
    <source>
        <dbReference type="ARBA" id="ARBA00022679"/>
    </source>
</evidence>
<keyword evidence="10" id="KW-0175">Coiled coil</keyword>
<keyword evidence="9" id="KW-0802">TPR repeat</keyword>
<evidence type="ECO:0000256" key="6">
    <source>
        <dbReference type="ARBA" id="ARBA00022777"/>
    </source>
</evidence>
<dbReference type="SMART" id="SM00387">
    <property type="entry name" value="HATPase_c"/>
    <property type="match status" value="1"/>
</dbReference>
<dbReference type="PANTHER" id="PTHR24421">
    <property type="entry name" value="NITRATE/NITRITE SENSOR PROTEIN NARX-RELATED"/>
    <property type="match status" value="1"/>
</dbReference>
<keyword evidence="11" id="KW-0812">Transmembrane</keyword>
<dbReference type="Pfam" id="PF02518">
    <property type="entry name" value="HATPase_c"/>
    <property type="match status" value="1"/>
</dbReference>
<dbReference type="InterPro" id="IPR036890">
    <property type="entry name" value="HATPase_C_sf"/>
</dbReference>
<dbReference type="Pfam" id="PF07730">
    <property type="entry name" value="HisKA_3"/>
    <property type="match status" value="1"/>
</dbReference>
<evidence type="ECO:0000256" key="11">
    <source>
        <dbReference type="SAM" id="Phobius"/>
    </source>
</evidence>
<evidence type="ECO:0000256" key="2">
    <source>
        <dbReference type="ARBA" id="ARBA00012438"/>
    </source>
</evidence>
<keyword evidence="6 13" id="KW-0418">Kinase</keyword>
<dbReference type="CDD" id="cd16917">
    <property type="entry name" value="HATPase_UhpB-NarQ-NarX-like"/>
    <property type="match status" value="1"/>
</dbReference>
<dbReference type="SUPFAM" id="SSF48452">
    <property type="entry name" value="TPR-like"/>
    <property type="match status" value="1"/>
</dbReference>
<dbReference type="InterPro" id="IPR003594">
    <property type="entry name" value="HATPase_dom"/>
</dbReference>
<keyword evidence="11" id="KW-0472">Membrane</keyword>
<dbReference type="EC" id="2.7.13.3" evidence="2"/>
<keyword evidence="11" id="KW-1133">Transmembrane helix</keyword>
<keyword evidence="3" id="KW-0597">Phosphoprotein</keyword>
<organism evidence="13 14">
    <name type="scientific">Pedobacter panaciterrae</name>
    <dbReference type="NCBI Taxonomy" id="363849"/>
    <lineage>
        <taxon>Bacteria</taxon>
        <taxon>Pseudomonadati</taxon>
        <taxon>Bacteroidota</taxon>
        <taxon>Sphingobacteriia</taxon>
        <taxon>Sphingobacteriales</taxon>
        <taxon>Sphingobacteriaceae</taxon>
        <taxon>Pedobacter</taxon>
    </lineage>
</organism>
<keyword evidence="8" id="KW-0902">Two-component regulatory system</keyword>
<dbReference type="InterPro" id="IPR050482">
    <property type="entry name" value="Sensor_HK_TwoCompSys"/>
</dbReference>
<evidence type="ECO:0000256" key="8">
    <source>
        <dbReference type="ARBA" id="ARBA00023012"/>
    </source>
</evidence>
<dbReference type="SMART" id="SM00028">
    <property type="entry name" value="TPR"/>
    <property type="match status" value="2"/>
</dbReference>
<evidence type="ECO:0000313" key="14">
    <source>
        <dbReference type="Proteomes" id="UP001378956"/>
    </source>
</evidence>
<dbReference type="SUPFAM" id="SSF55874">
    <property type="entry name" value="ATPase domain of HSP90 chaperone/DNA topoisomerase II/histidine kinase"/>
    <property type="match status" value="1"/>
</dbReference>
<dbReference type="PANTHER" id="PTHR24421:SF10">
    <property type="entry name" value="NITRATE_NITRITE SENSOR PROTEIN NARQ"/>
    <property type="match status" value="1"/>
</dbReference>
<evidence type="ECO:0000256" key="10">
    <source>
        <dbReference type="SAM" id="Coils"/>
    </source>
</evidence>
<evidence type="ECO:0000256" key="3">
    <source>
        <dbReference type="ARBA" id="ARBA00022553"/>
    </source>
</evidence>
<dbReference type="Gene3D" id="1.25.40.10">
    <property type="entry name" value="Tetratricopeptide repeat domain"/>
    <property type="match status" value="1"/>
</dbReference>
<comment type="caution">
    <text evidence="13">The sequence shown here is derived from an EMBL/GenBank/DDBJ whole genome shotgun (WGS) entry which is preliminary data.</text>
</comment>
<dbReference type="RefSeq" id="WP_337717823.1">
    <property type="nucleotide sequence ID" value="NZ_CBFGNQ010000041.1"/>
</dbReference>
<dbReference type="EMBL" id="JBBEUB010000010">
    <property type="protein sequence ID" value="MEJ2905242.1"/>
    <property type="molecule type" value="Genomic_DNA"/>
</dbReference>
<dbReference type="Proteomes" id="UP001378956">
    <property type="component" value="Unassembled WGS sequence"/>
</dbReference>
<feature type="transmembrane region" description="Helical" evidence="11">
    <location>
        <begin position="415"/>
        <end position="435"/>
    </location>
</feature>
<protein>
    <recommendedName>
        <fullName evidence="2">histidine kinase</fullName>
        <ecNumber evidence="2">2.7.13.3</ecNumber>
    </recommendedName>
</protein>
<dbReference type="GO" id="GO:0016301">
    <property type="term" value="F:kinase activity"/>
    <property type="evidence" value="ECO:0007669"/>
    <property type="project" value="UniProtKB-KW"/>
</dbReference>
<evidence type="ECO:0000256" key="5">
    <source>
        <dbReference type="ARBA" id="ARBA00022741"/>
    </source>
</evidence>
<dbReference type="InterPro" id="IPR005467">
    <property type="entry name" value="His_kinase_dom"/>
</dbReference>
<dbReference type="Gene3D" id="1.20.5.1930">
    <property type="match status" value="1"/>
</dbReference>
<dbReference type="Gene3D" id="3.30.565.10">
    <property type="entry name" value="Histidine kinase-like ATPase, C-terminal domain"/>
    <property type="match status" value="1"/>
</dbReference>
<proteinExistence type="predicted"/>
<feature type="repeat" description="TPR" evidence="9">
    <location>
        <begin position="174"/>
        <end position="207"/>
    </location>
</feature>
<evidence type="ECO:0000313" key="13">
    <source>
        <dbReference type="EMBL" id="MEJ2905242.1"/>
    </source>
</evidence>
<comment type="catalytic activity">
    <reaction evidence="1">
        <text>ATP + protein L-histidine = ADP + protein N-phospho-L-histidine.</text>
        <dbReference type="EC" id="2.7.13.3"/>
    </reaction>
</comment>
<dbReference type="InterPro" id="IPR011712">
    <property type="entry name" value="Sig_transdc_His_kin_sub3_dim/P"/>
</dbReference>
<evidence type="ECO:0000259" key="12">
    <source>
        <dbReference type="PROSITE" id="PS50109"/>
    </source>
</evidence>
<evidence type="ECO:0000256" key="7">
    <source>
        <dbReference type="ARBA" id="ARBA00022840"/>
    </source>
</evidence>
<feature type="coiled-coil region" evidence="10">
    <location>
        <begin position="370"/>
        <end position="397"/>
    </location>
</feature>
<evidence type="ECO:0000256" key="1">
    <source>
        <dbReference type="ARBA" id="ARBA00000085"/>
    </source>
</evidence>
<dbReference type="PROSITE" id="PS50005">
    <property type="entry name" value="TPR"/>
    <property type="match status" value="1"/>
</dbReference>
<keyword evidence="14" id="KW-1185">Reference proteome</keyword>
<sequence length="652" mass="73995">MQKTNKNWILLVFGIIMNNSFETNAQQILPINEKSYTDSLQSILQSKQSDSIKARTSYLLSDYWRSKDTVKSKEYLIKGKAMGSKYPLVKALYPFYEGQYYFTRNTSKAAEAFMNAEKELAAFKDKEVYKFRSAAWYNYAIMKKTEKGDAFVIDIAINKAIPLSEKAGDAEKTAHYYSQLGTLLMYNGQFEKAEIYNNKAISLLESKYPNSSILLHAYLAATSNYCYQEKKTEAKKVLDKAGEMLKGYPKSINYPNYYYNEAIYLTLTNQFDKALMSLDKGIPLAKEYNQTMLWQMLVFRKYEVFVRLKEFKKAKEVLLGLLREGPLAADVNSRKAIYDQLAKTNASMGLMEEAYKWSTAYSKTSDSLNDSKLKENINALEAKFRNAENQKMITQLEAENQKAALSAKNTRLANWLLGGAVIFLIAIAIFILYYYRNKAKLISTNAMLEGEERERTRVARDLHDGLGGMLAGVKINLSGWAENQGANINNVELDRIIGQLDNSVKELRHIARNMMPETLLKFGLETALKDLCESVMTNDIKISFQALSVKEKISTKTQLTIYRIVQELLSNAIRHAKAKNIIVQCSQNENSFYITIEDDGTGFDPTIAGRTKSMGLLNIRNRIALLKGKMNIESIIDEGTVVNVELNSSSIK</sequence>
<keyword evidence="5" id="KW-0547">Nucleotide-binding</keyword>